<organism evidence="2">
    <name type="scientific">uncultured Sulfurovum sp</name>
    <dbReference type="NCBI Taxonomy" id="269237"/>
    <lineage>
        <taxon>Bacteria</taxon>
        <taxon>Pseudomonadati</taxon>
        <taxon>Campylobacterota</taxon>
        <taxon>Epsilonproteobacteria</taxon>
        <taxon>Campylobacterales</taxon>
        <taxon>Sulfurovaceae</taxon>
        <taxon>Sulfurovum</taxon>
        <taxon>environmental samples</taxon>
    </lineage>
</organism>
<dbReference type="PANTHER" id="PTHR35894:SF1">
    <property type="entry name" value="PHOSPHORIBULOKINASE _ URIDINE KINASE FAMILY"/>
    <property type="match status" value="1"/>
</dbReference>
<accession>A0A6S6T1D1</accession>
<evidence type="ECO:0000259" key="1">
    <source>
        <dbReference type="SMART" id="SM00382"/>
    </source>
</evidence>
<dbReference type="InterPro" id="IPR052026">
    <property type="entry name" value="ExeA_AAA_ATPase_DNA-bind"/>
</dbReference>
<dbReference type="SMART" id="SM00382">
    <property type="entry name" value="AAA"/>
    <property type="match status" value="1"/>
</dbReference>
<dbReference type="InterPro" id="IPR049945">
    <property type="entry name" value="AAA_22"/>
</dbReference>
<dbReference type="EMBL" id="CACVAZ010000057">
    <property type="protein sequence ID" value="CAA6809250.1"/>
    <property type="molecule type" value="Genomic_DNA"/>
</dbReference>
<dbReference type="Pfam" id="PF13401">
    <property type="entry name" value="AAA_22"/>
    <property type="match status" value="1"/>
</dbReference>
<feature type="domain" description="AAA+ ATPase" evidence="1">
    <location>
        <begin position="42"/>
        <end position="180"/>
    </location>
</feature>
<proteinExistence type="predicted"/>
<dbReference type="AlphaFoldDB" id="A0A6S6T1D1"/>
<dbReference type="SUPFAM" id="SSF52540">
    <property type="entry name" value="P-loop containing nucleoside triphosphate hydrolases"/>
    <property type="match status" value="1"/>
</dbReference>
<sequence>MMSSNYDELKNIFVDVVDKSAYVELESATYNYDVLESSLDKPLKMVLLYGKPGTGKSMLLNKLYHNLKENREIHYFEAPILSEKEFLKSIYEGMSGQVIPERMRVNFDGLLKYCQKLKNQREIIFLLDECQLYSEPLMEKIRLLSDTRVVKFVITLHKTENEEVIAKEHFKTRIWEVIELCNANEYDLEVYIQKKVIKKGFVDVSNSIKKRDIKFIHTHTNGNFRETNKYLYTIFDIYDYYEKNEPKKISSNKFSRKILEMAAIRLGYINA</sequence>
<dbReference type="PANTHER" id="PTHR35894">
    <property type="entry name" value="GENERAL SECRETION PATHWAY PROTEIN A-RELATED"/>
    <property type="match status" value="1"/>
</dbReference>
<dbReference type="InterPro" id="IPR003593">
    <property type="entry name" value="AAA+_ATPase"/>
</dbReference>
<gene>
    <name evidence="2" type="ORF">HELGO_WM37236</name>
</gene>
<evidence type="ECO:0000313" key="2">
    <source>
        <dbReference type="EMBL" id="CAA6809250.1"/>
    </source>
</evidence>
<dbReference type="Gene3D" id="3.40.50.300">
    <property type="entry name" value="P-loop containing nucleotide triphosphate hydrolases"/>
    <property type="match status" value="1"/>
</dbReference>
<dbReference type="GO" id="GO:0016887">
    <property type="term" value="F:ATP hydrolysis activity"/>
    <property type="evidence" value="ECO:0007669"/>
    <property type="project" value="InterPro"/>
</dbReference>
<dbReference type="InterPro" id="IPR027417">
    <property type="entry name" value="P-loop_NTPase"/>
</dbReference>
<protein>
    <submittedName>
        <fullName evidence="2">MSHA biogenesis protein MshM</fullName>
    </submittedName>
</protein>
<reference evidence="2" key="1">
    <citation type="submission" date="2020-01" db="EMBL/GenBank/DDBJ databases">
        <authorList>
            <person name="Meier V. D."/>
            <person name="Meier V D."/>
        </authorList>
    </citation>
    <scope>NUCLEOTIDE SEQUENCE</scope>
    <source>
        <strain evidence="2">HLG_WM_MAG_02</strain>
    </source>
</reference>
<name>A0A6S6T1D1_9BACT</name>